<keyword evidence="2" id="KW-0288">FMN</keyword>
<name>A0AAF0BU15_9ACTN</name>
<evidence type="ECO:0000256" key="1">
    <source>
        <dbReference type="ARBA" id="ARBA00022630"/>
    </source>
</evidence>
<dbReference type="NCBIfam" id="TIGR03619">
    <property type="entry name" value="F420_Rv2161c"/>
    <property type="match status" value="1"/>
</dbReference>
<dbReference type="RefSeq" id="WP_272735069.1">
    <property type="nucleotide sequence ID" value="NZ_CP116942.1"/>
</dbReference>
<dbReference type="PANTHER" id="PTHR42847:SF4">
    <property type="entry name" value="ALKANESULFONATE MONOOXYGENASE-RELATED"/>
    <property type="match status" value="1"/>
</dbReference>
<dbReference type="EMBL" id="CP116942">
    <property type="protein sequence ID" value="WCO65543.1"/>
    <property type="molecule type" value="Genomic_DNA"/>
</dbReference>
<dbReference type="InterPro" id="IPR050172">
    <property type="entry name" value="SsuD_RutA_monooxygenase"/>
</dbReference>
<dbReference type="EC" id="1.-.-.-" evidence="6"/>
<dbReference type="GO" id="GO:0008726">
    <property type="term" value="F:alkanesulfonate monooxygenase activity"/>
    <property type="evidence" value="ECO:0007669"/>
    <property type="project" value="TreeGrafter"/>
</dbReference>
<reference evidence="6" key="1">
    <citation type="submission" date="2023-01" db="EMBL/GenBank/DDBJ databases">
        <title>The diversity of Class Acidimicrobiia in South China Sea sediment environments and the proposal of Iamia marina sp. nov., a novel species of the genus Iamia.</title>
        <authorList>
            <person name="He Y."/>
            <person name="Tian X."/>
        </authorList>
    </citation>
    <scope>NUCLEOTIDE SEQUENCE</scope>
    <source>
        <strain evidence="6">DSM 19957</strain>
    </source>
</reference>
<dbReference type="PANTHER" id="PTHR42847">
    <property type="entry name" value="ALKANESULFONATE MONOOXYGENASE"/>
    <property type="match status" value="1"/>
</dbReference>
<feature type="domain" description="Luciferase-like" evidence="5">
    <location>
        <begin position="11"/>
        <end position="249"/>
    </location>
</feature>
<evidence type="ECO:0000313" key="6">
    <source>
        <dbReference type="EMBL" id="WCO65543.1"/>
    </source>
</evidence>
<dbReference type="KEGG" id="ima:PO878_13650"/>
<evidence type="ECO:0000259" key="5">
    <source>
        <dbReference type="Pfam" id="PF00296"/>
    </source>
</evidence>
<dbReference type="InterPro" id="IPR019921">
    <property type="entry name" value="Lucif-like_OxRdtase_Rv2161c"/>
</dbReference>
<organism evidence="6 7">
    <name type="scientific">Iamia majanohamensis</name>
    <dbReference type="NCBI Taxonomy" id="467976"/>
    <lineage>
        <taxon>Bacteria</taxon>
        <taxon>Bacillati</taxon>
        <taxon>Actinomycetota</taxon>
        <taxon>Acidimicrobiia</taxon>
        <taxon>Acidimicrobiales</taxon>
        <taxon>Iamiaceae</taxon>
        <taxon>Iamia</taxon>
    </lineage>
</organism>
<accession>A0AAF0BU15</accession>
<dbReference type="Gene3D" id="3.20.20.30">
    <property type="entry name" value="Luciferase-like domain"/>
    <property type="match status" value="1"/>
</dbReference>
<dbReference type="Proteomes" id="UP001216390">
    <property type="component" value="Chromosome"/>
</dbReference>
<dbReference type="Pfam" id="PF00296">
    <property type="entry name" value="Bac_luciferase"/>
    <property type="match status" value="1"/>
</dbReference>
<keyword evidence="1" id="KW-0285">Flavoprotein</keyword>
<gene>
    <name evidence="6" type="ORF">PO878_13650</name>
</gene>
<evidence type="ECO:0000313" key="7">
    <source>
        <dbReference type="Proteomes" id="UP001216390"/>
    </source>
</evidence>
<evidence type="ECO:0000256" key="4">
    <source>
        <dbReference type="ARBA" id="ARBA00023033"/>
    </source>
</evidence>
<evidence type="ECO:0000256" key="3">
    <source>
        <dbReference type="ARBA" id="ARBA00023002"/>
    </source>
</evidence>
<evidence type="ECO:0000256" key="2">
    <source>
        <dbReference type="ARBA" id="ARBA00022643"/>
    </source>
</evidence>
<keyword evidence="4" id="KW-0503">Monooxygenase</keyword>
<dbReference type="InterPro" id="IPR011251">
    <property type="entry name" value="Luciferase-like_dom"/>
</dbReference>
<dbReference type="AlphaFoldDB" id="A0AAF0BU15"/>
<keyword evidence="7" id="KW-1185">Reference proteome</keyword>
<proteinExistence type="predicted"/>
<dbReference type="GO" id="GO:0046306">
    <property type="term" value="P:alkanesulfonate catabolic process"/>
    <property type="evidence" value="ECO:0007669"/>
    <property type="project" value="TreeGrafter"/>
</dbReference>
<dbReference type="SUPFAM" id="SSF51679">
    <property type="entry name" value="Bacterial luciferase-like"/>
    <property type="match status" value="1"/>
</dbReference>
<sequence>MHLGITFGQLNPRAFEEVAVAADELGYESAWLPEHLVFPLRVEGELIPGEEHPPVPPTVPIFDACAYLSYLAARTAHLRLGTLVYLLGIRHPFVGARAFATLDVVSGGRAICGVGAGWLRPEWDAVGIDPSTRGARLDEAIGVVRRLWTEPEIAHDGPHFPFEPVAFEPKPVQVGGPPVHVGGESARALRRAATLGDGWLGMAHTPATAAAQVGRLRALAEEAGRDPGAVEVTVMGEVGPGSDLGAWEEAGVDRLIVTPWRRSRDAVEGLTRLAAELGLAPGSARAPDGTSS</sequence>
<protein>
    <submittedName>
        <fullName evidence="6">TIGR03619 family F420-dependent LLM class oxidoreductase</fullName>
        <ecNumber evidence="6">1.-.-.-</ecNumber>
    </submittedName>
</protein>
<keyword evidence="3 6" id="KW-0560">Oxidoreductase</keyword>
<dbReference type="InterPro" id="IPR036661">
    <property type="entry name" value="Luciferase-like_sf"/>
</dbReference>